<name>A0A553NZN1_TIGCA</name>
<keyword evidence="1" id="KW-0812">Transmembrane</keyword>
<dbReference type="AlphaFoldDB" id="A0A553NZN1"/>
<proteinExistence type="predicted"/>
<gene>
    <name evidence="2" type="ORF">TCAL_17242</name>
</gene>
<keyword evidence="1" id="KW-1133">Transmembrane helix</keyword>
<keyword evidence="1" id="KW-0472">Membrane</keyword>
<accession>A0A553NZN1</accession>
<feature type="transmembrane region" description="Helical" evidence="1">
    <location>
        <begin position="106"/>
        <end position="127"/>
    </location>
</feature>
<evidence type="ECO:0000313" key="3">
    <source>
        <dbReference type="Proteomes" id="UP000318571"/>
    </source>
</evidence>
<feature type="transmembrane region" description="Helical" evidence="1">
    <location>
        <begin position="63"/>
        <end position="86"/>
    </location>
</feature>
<protein>
    <submittedName>
        <fullName evidence="2">Uncharacterized protein</fullName>
    </submittedName>
</protein>
<reference evidence="2 3" key="1">
    <citation type="journal article" date="2018" name="Nat. Ecol. Evol.">
        <title>Genomic signatures of mitonuclear coevolution across populations of Tigriopus californicus.</title>
        <authorList>
            <person name="Barreto F.S."/>
            <person name="Watson E.T."/>
            <person name="Lima T.G."/>
            <person name="Willett C.S."/>
            <person name="Edmands S."/>
            <person name="Li W."/>
            <person name="Burton R.S."/>
        </authorList>
    </citation>
    <scope>NUCLEOTIDE SEQUENCE [LARGE SCALE GENOMIC DNA]</scope>
    <source>
        <strain evidence="2 3">San Diego</strain>
    </source>
</reference>
<evidence type="ECO:0000313" key="2">
    <source>
        <dbReference type="EMBL" id="TRY70887.1"/>
    </source>
</evidence>
<dbReference type="EMBL" id="VCGU01000009">
    <property type="protein sequence ID" value="TRY70887.1"/>
    <property type="molecule type" value="Genomic_DNA"/>
</dbReference>
<feature type="transmembrane region" description="Helical" evidence="1">
    <location>
        <begin position="12"/>
        <end position="30"/>
    </location>
</feature>
<comment type="caution">
    <text evidence="2">The sequence shown here is derived from an EMBL/GenBank/DDBJ whole genome shotgun (WGS) entry which is preliminary data.</text>
</comment>
<evidence type="ECO:0000256" key="1">
    <source>
        <dbReference type="SAM" id="Phobius"/>
    </source>
</evidence>
<keyword evidence="3" id="KW-1185">Reference proteome</keyword>
<dbReference type="Proteomes" id="UP000318571">
    <property type="component" value="Chromosome 9"/>
</dbReference>
<sequence>MARRLTTGFQFLGWVFAHVVVNFIHWALLLKRKSIMDYYCACLAQRKTHHGASVERKLFNSKVVILTIWTIFGGIIPVVTVTLHNIAKPQFSIYFSSLFYSDDPPMGHALQNMCVGFMVLLQCFTLLQGFFASLMSDVIPMFITSSQYAVFQSVNQGLIRLKECKDSCQALSVKGKSSTLSPMTLAIIAWIEPRLRVGILARVFIGQKGTILGGLMVHGGGGMDGWMEH</sequence>
<organism evidence="2 3">
    <name type="scientific">Tigriopus californicus</name>
    <name type="common">Marine copepod</name>
    <dbReference type="NCBI Taxonomy" id="6832"/>
    <lineage>
        <taxon>Eukaryota</taxon>
        <taxon>Metazoa</taxon>
        <taxon>Ecdysozoa</taxon>
        <taxon>Arthropoda</taxon>
        <taxon>Crustacea</taxon>
        <taxon>Multicrustacea</taxon>
        <taxon>Hexanauplia</taxon>
        <taxon>Copepoda</taxon>
        <taxon>Harpacticoida</taxon>
        <taxon>Harpacticidae</taxon>
        <taxon>Tigriopus</taxon>
    </lineage>
</organism>